<dbReference type="EMBL" id="LS997612">
    <property type="protein sequence ID" value="SYZ63850.1"/>
    <property type="molecule type" value="Genomic_DNA"/>
</dbReference>
<dbReference type="AlphaFoldDB" id="A0A3P3Z142"/>
<feature type="transmembrane region" description="Helical" evidence="1">
    <location>
        <begin position="206"/>
        <end position="227"/>
    </location>
</feature>
<feature type="transmembrane region" description="Helical" evidence="1">
    <location>
        <begin position="309"/>
        <end position="328"/>
    </location>
</feature>
<protein>
    <submittedName>
        <fullName evidence="2">Hypothetical_protein</fullName>
    </submittedName>
</protein>
<keyword evidence="1" id="KW-0472">Membrane</keyword>
<feature type="transmembrane region" description="Helical" evidence="1">
    <location>
        <begin position="168"/>
        <end position="186"/>
    </location>
</feature>
<feature type="transmembrane region" description="Helical" evidence="1">
    <location>
        <begin position="127"/>
        <end position="148"/>
    </location>
</feature>
<feature type="transmembrane region" description="Helical" evidence="1">
    <location>
        <begin position="263"/>
        <end position="283"/>
    </location>
</feature>
<dbReference type="Proteomes" id="UP000319462">
    <property type="component" value="Chromosome 13"/>
</dbReference>
<keyword evidence="1" id="KW-1133">Transmembrane helix</keyword>
<sequence>MDGVISCGARLTFPSTDLADSEACPSVLNVFLQPHQGDPTWVHFTGNKHAYSNSITLVSTSDVTLPVTLTFSSECAIQLIPLLDRYGTINRWFVWIPATVYAGVVVAVLLTVILLRSRLPVHFTGVCLFLFFSSFFFFLALALILLSSCFSGRARWEGCILSRTLSRFTVVFACCMHCCLCLFCTAKETTQFSLWGNSTPHFWPQLCALCVSYWIMGYVVLGSSAILQYLNTNFILTYYYAYVSVYLRRAVKETSSLPTFSNTFVYLWCAPVTLFACCTLMYYELYLLTDRNVKRDAVAVRMQDVVRLYNAQMSFPLLFFFFFSECIWGRPSSNRVCLSHTLCNASFCGSSLDRAHNLRG</sequence>
<keyword evidence="1" id="KW-0812">Transmembrane</keyword>
<reference evidence="2 3" key="1">
    <citation type="submission" date="2018-09" db="EMBL/GenBank/DDBJ databases">
        <authorList>
            <person name="Peiro R."/>
            <person name="Begona"/>
            <person name="Cbmso G."/>
            <person name="Lopez M."/>
            <person name="Gonzalez S."/>
        </authorList>
    </citation>
    <scope>NUCLEOTIDE SEQUENCE [LARGE SCALE GENOMIC DNA]</scope>
</reference>
<organism evidence="2 3">
    <name type="scientific">Leishmania braziliensis MHOM/BR/75/M2904</name>
    <dbReference type="NCBI Taxonomy" id="420245"/>
    <lineage>
        <taxon>Eukaryota</taxon>
        <taxon>Discoba</taxon>
        <taxon>Euglenozoa</taxon>
        <taxon>Kinetoplastea</taxon>
        <taxon>Metakinetoplastina</taxon>
        <taxon>Trypanosomatida</taxon>
        <taxon>Trypanosomatidae</taxon>
        <taxon>Leishmaniinae</taxon>
        <taxon>Leishmania</taxon>
        <taxon>Leishmania braziliensis species complex</taxon>
    </lineage>
</organism>
<proteinExistence type="predicted"/>
<evidence type="ECO:0000313" key="2">
    <source>
        <dbReference type="EMBL" id="SYZ63850.1"/>
    </source>
</evidence>
<evidence type="ECO:0000256" key="1">
    <source>
        <dbReference type="SAM" id="Phobius"/>
    </source>
</evidence>
<gene>
    <name evidence="2" type="ORF">LBRM2904_13.0600</name>
</gene>
<feature type="transmembrane region" description="Helical" evidence="1">
    <location>
        <begin position="92"/>
        <end position="115"/>
    </location>
</feature>
<evidence type="ECO:0000313" key="3">
    <source>
        <dbReference type="Proteomes" id="UP000319462"/>
    </source>
</evidence>
<name>A0A3P3Z142_LEIBR</name>
<accession>A0A3P3Z142</accession>
<feature type="transmembrane region" description="Helical" evidence="1">
    <location>
        <begin position="233"/>
        <end position="251"/>
    </location>
</feature>